<protein>
    <recommendedName>
        <fullName evidence="2">Male-enhanced antigen 1</fullName>
    </recommendedName>
</protein>
<evidence type="ECO:0000256" key="5">
    <source>
        <dbReference type="ARBA" id="ARBA00022782"/>
    </source>
</evidence>
<keyword evidence="8" id="KW-1185">Reference proteome</keyword>
<keyword evidence="6" id="KW-0744">Spermatogenesis</keyword>
<evidence type="ECO:0000256" key="7">
    <source>
        <dbReference type="SAM" id="MobiDB-lite"/>
    </source>
</evidence>
<gene>
    <name evidence="9 10 11 12 13" type="primary">LOC106807458</name>
</gene>
<dbReference type="Pfam" id="PF06910">
    <property type="entry name" value="MEA1"/>
    <property type="match status" value="1"/>
</dbReference>
<proteinExistence type="predicted"/>
<sequence>MPPILPSLETPEEESQGSIVDDFNVNQMAAQQPSSSDTDEDEEFVGNGGYQILSQEPPSQVVHESVDEFFDLTHSTCSPSTTKVDVHPDMPKNEEGWASENWNTHLGISRAEPMNEEHANKIKSIMSGIVLPSASQPAWANLFPDQVWKQKLITELSTKKTGSN</sequence>
<dbReference type="RefSeq" id="XP_014665280.1">
    <property type="nucleotide sequence ID" value="XM_014809794.1"/>
</dbReference>
<evidence type="ECO:0000256" key="1">
    <source>
        <dbReference type="ARBA" id="ARBA00002540"/>
    </source>
</evidence>
<evidence type="ECO:0000313" key="11">
    <source>
        <dbReference type="RefSeq" id="XP_014665277.1"/>
    </source>
</evidence>
<feature type="region of interest" description="Disordered" evidence="7">
    <location>
        <begin position="29"/>
        <end position="58"/>
    </location>
</feature>
<keyword evidence="3" id="KW-0217">Developmental protein</keyword>
<reference evidence="9 10" key="1">
    <citation type="submission" date="2025-05" db="UniProtKB">
        <authorList>
            <consortium name="RefSeq"/>
        </authorList>
    </citation>
    <scope>IDENTIFICATION</scope>
</reference>
<evidence type="ECO:0000313" key="8">
    <source>
        <dbReference type="Proteomes" id="UP000695022"/>
    </source>
</evidence>
<dbReference type="PANTHER" id="PTHR17005">
    <property type="entry name" value="MALE-ENHANCED ANTIGEN-1"/>
    <property type="match status" value="1"/>
</dbReference>
<dbReference type="RefSeq" id="XP_014665275.1">
    <property type="nucleotide sequence ID" value="XM_014809789.1"/>
</dbReference>
<dbReference type="GeneID" id="106807458"/>
<evidence type="ECO:0000313" key="10">
    <source>
        <dbReference type="RefSeq" id="XP_014665276.1"/>
    </source>
</evidence>
<keyword evidence="4" id="KW-0597">Phosphoprotein</keyword>
<evidence type="ECO:0000313" key="12">
    <source>
        <dbReference type="RefSeq" id="XP_014665278.1"/>
    </source>
</evidence>
<dbReference type="RefSeq" id="XP_014665277.1">
    <property type="nucleotide sequence ID" value="XM_014809791.1"/>
</dbReference>
<dbReference type="Proteomes" id="UP000695022">
    <property type="component" value="Unplaced"/>
</dbReference>
<evidence type="ECO:0000313" key="13">
    <source>
        <dbReference type="RefSeq" id="XP_014665280.1"/>
    </source>
</evidence>
<evidence type="ECO:0000256" key="2">
    <source>
        <dbReference type="ARBA" id="ARBA00022245"/>
    </source>
</evidence>
<dbReference type="InterPro" id="IPR009685">
    <property type="entry name" value="MEA1"/>
</dbReference>
<keyword evidence="5" id="KW-0221">Differentiation</keyword>
<organism evidence="8 9">
    <name type="scientific">Priapulus caudatus</name>
    <name type="common">Priapulid worm</name>
    <dbReference type="NCBI Taxonomy" id="37621"/>
    <lineage>
        <taxon>Eukaryota</taxon>
        <taxon>Metazoa</taxon>
        <taxon>Ecdysozoa</taxon>
        <taxon>Scalidophora</taxon>
        <taxon>Priapulida</taxon>
        <taxon>Priapulimorpha</taxon>
        <taxon>Priapulimorphida</taxon>
        <taxon>Priapulidae</taxon>
        <taxon>Priapulus</taxon>
    </lineage>
</organism>
<evidence type="ECO:0000256" key="4">
    <source>
        <dbReference type="ARBA" id="ARBA00022553"/>
    </source>
</evidence>
<evidence type="ECO:0000256" key="6">
    <source>
        <dbReference type="ARBA" id="ARBA00022871"/>
    </source>
</evidence>
<evidence type="ECO:0000313" key="9">
    <source>
        <dbReference type="RefSeq" id="XP_014665275.1"/>
    </source>
</evidence>
<name>A0ABM1DZA4_PRICU</name>
<comment type="function">
    <text evidence="1">May play an important role in spermatogenesis and/or testis development.</text>
</comment>
<dbReference type="RefSeq" id="XP_014665278.1">
    <property type="nucleotide sequence ID" value="XM_014809792.1"/>
</dbReference>
<accession>A0ABM1DZA4</accession>
<dbReference type="RefSeq" id="XP_014665276.1">
    <property type="nucleotide sequence ID" value="XM_014809790.1"/>
</dbReference>
<evidence type="ECO:0000256" key="3">
    <source>
        <dbReference type="ARBA" id="ARBA00022473"/>
    </source>
</evidence>